<dbReference type="PANTHER" id="PTHR19143">
    <property type="entry name" value="FIBRINOGEN/TENASCIN/ANGIOPOEITIN"/>
    <property type="match status" value="1"/>
</dbReference>
<accession>A0A1X7SIG3</accession>
<reference evidence="2" key="1">
    <citation type="submission" date="2017-05" db="UniProtKB">
        <authorList>
            <consortium name="EnsemblMetazoa"/>
        </authorList>
    </citation>
    <scope>IDENTIFICATION</scope>
</reference>
<organism evidence="2">
    <name type="scientific">Amphimedon queenslandica</name>
    <name type="common">Sponge</name>
    <dbReference type="NCBI Taxonomy" id="400682"/>
    <lineage>
        <taxon>Eukaryota</taxon>
        <taxon>Metazoa</taxon>
        <taxon>Porifera</taxon>
        <taxon>Demospongiae</taxon>
        <taxon>Heteroscleromorpha</taxon>
        <taxon>Haplosclerida</taxon>
        <taxon>Niphatidae</taxon>
        <taxon>Amphimedon</taxon>
    </lineage>
</organism>
<dbReference type="InterPro" id="IPR014716">
    <property type="entry name" value="Fibrinogen_a/b/g_C_1"/>
</dbReference>
<dbReference type="InParanoid" id="A0A1X7SIG3"/>
<proteinExistence type="predicted"/>
<dbReference type="STRING" id="400682.A0A1X7SIG3"/>
<evidence type="ECO:0000313" key="2">
    <source>
        <dbReference type="EnsemblMetazoa" id="Aqu2.1.01899_001"/>
    </source>
</evidence>
<sequence>MTLELYDITFFLKSLSCPSEAFDILNFISFSSTCTRSSSSSLKHTFSRTTPSRHFYFSRLPRLWNSLPSLNLLGPTDNGGWTVFQRRQDGSVDFYRNWTDYENGFGDLTGEFWLGLSKIHCFTKEGSVVTSQNS</sequence>
<dbReference type="AlphaFoldDB" id="A0A1X7SIG3"/>
<dbReference type="SUPFAM" id="SSF56496">
    <property type="entry name" value="Fibrinogen C-terminal domain-like"/>
    <property type="match status" value="1"/>
</dbReference>
<dbReference type="InterPro" id="IPR050373">
    <property type="entry name" value="Fibrinogen_C-term_domain"/>
</dbReference>
<feature type="domain" description="Fibrinogen C-terminal" evidence="1">
    <location>
        <begin position="25"/>
        <end position="134"/>
    </location>
</feature>
<dbReference type="InterPro" id="IPR036056">
    <property type="entry name" value="Fibrinogen-like_C"/>
</dbReference>
<name>A0A1X7SIG3_AMPQE</name>
<dbReference type="eggNOG" id="KOG2579">
    <property type="taxonomic scope" value="Eukaryota"/>
</dbReference>
<dbReference type="Pfam" id="PF00147">
    <property type="entry name" value="Fibrinogen_C"/>
    <property type="match status" value="1"/>
</dbReference>
<dbReference type="GO" id="GO:0005615">
    <property type="term" value="C:extracellular space"/>
    <property type="evidence" value="ECO:0007669"/>
    <property type="project" value="TreeGrafter"/>
</dbReference>
<dbReference type="Gene3D" id="3.90.215.10">
    <property type="entry name" value="Gamma Fibrinogen, chain A, domain 1"/>
    <property type="match status" value="1"/>
</dbReference>
<protein>
    <recommendedName>
        <fullName evidence="1">Fibrinogen C-terminal domain-containing protein</fullName>
    </recommendedName>
</protein>
<dbReference type="PROSITE" id="PS51406">
    <property type="entry name" value="FIBRINOGEN_C_2"/>
    <property type="match status" value="1"/>
</dbReference>
<dbReference type="InterPro" id="IPR002181">
    <property type="entry name" value="Fibrinogen_a/b/g_C_dom"/>
</dbReference>
<dbReference type="EnsemblMetazoa" id="Aqu2.1.01899_001">
    <property type="protein sequence ID" value="Aqu2.1.01899_001"/>
    <property type="gene ID" value="Aqu2.1.01899"/>
</dbReference>
<evidence type="ECO:0000259" key="1">
    <source>
        <dbReference type="PROSITE" id="PS51406"/>
    </source>
</evidence>